<evidence type="ECO:0000313" key="2">
    <source>
        <dbReference type="Proteomes" id="UP000181936"/>
    </source>
</evidence>
<dbReference type="AlphaFoldDB" id="A0A1L3MNW7"/>
<sequence>MKKHALINSFFVVFLLMGCSMSIEELSKTTINEAEQAFNEEPIEPNEETELFSFYLPNKFQIEESHESNLILEKNNQSYILFVNQNEMSDSKVSFEALSAQYNEPFILESFEQDNKFGYLFVDELNDKEYEVTVGIGGTKLSTTAKPNNISDDVKEMMNIVSSVEPKDS</sequence>
<evidence type="ECO:0000313" key="1">
    <source>
        <dbReference type="EMBL" id="APH04046.1"/>
    </source>
</evidence>
<keyword evidence="2" id="KW-1185">Reference proteome</keyword>
<protein>
    <submittedName>
        <fullName evidence="1">Uncharacterized protein</fullName>
    </submittedName>
</protein>
<dbReference type="Proteomes" id="UP000181936">
    <property type="component" value="Chromosome"/>
</dbReference>
<reference evidence="1 2" key="1">
    <citation type="journal article" date="2016" name="Sci. Rep.">
        <title>Complete genome sequence and transcriptomic analysis of a novel marine strain Bacillus weihaiensis reveals the mechanism of brown algae degradation.</title>
        <authorList>
            <person name="Zhu Y."/>
            <person name="Chen P."/>
            <person name="Bao Y."/>
            <person name="Men Y."/>
            <person name="Zeng Y."/>
            <person name="Yang J."/>
            <person name="Sun J."/>
            <person name="Sun Y."/>
        </authorList>
    </citation>
    <scope>NUCLEOTIDE SEQUENCE [LARGE SCALE GENOMIC DNA]</scope>
    <source>
        <strain evidence="1 2">Alg07</strain>
    </source>
</reference>
<dbReference type="PROSITE" id="PS51257">
    <property type="entry name" value="PROKAR_LIPOPROTEIN"/>
    <property type="match status" value="1"/>
</dbReference>
<name>A0A1L3MNW7_9BACI</name>
<dbReference type="KEGG" id="bwh:A9C19_04450"/>
<organism evidence="1 2">
    <name type="scientific">Bacillus weihaiensis</name>
    <dbReference type="NCBI Taxonomy" id="1547283"/>
    <lineage>
        <taxon>Bacteria</taxon>
        <taxon>Bacillati</taxon>
        <taxon>Bacillota</taxon>
        <taxon>Bacilli</taxon>
        <taxon>Bacillales</taxon>
        <taxon>Bacillaceae</taxon>
        <taxon>Bacillus</taxon>
    </lineage>
</organism>
<dbReference type="OrthoDB" id="2450230at2"/>
<gene>
    <name evidence="1" type="ORF">A9C19_04450</name>
</gene>
<accession>A0A1L3MNW7</accession>
<dbReference type="STRING" id="1547283.A9C19_04450"/>
<proteinExistence type="predicted"/>
<dbReference type="EMBL" id="CP016020">
    <property type="protein sequence ID" value="APH04046.1"/>
    <property type="molecule type" value="Genomic_DNA"/>
</dbReference>
<dbReference type="RefSeq" id="WP_072578840.1">
    <property type="nucleotide sequence ID" value="NZ_CP016020.1"/>
</dbReference>